<proteinExistence type="predicted"/>
<accession>A0A7C8ZDN7</accession>
<reference evidence="1" key="1">
    <citation type="journal article" date="2013" name="J. Plant Res.">
        <title>Effect of fungi and light on seed germination of three Opuntia species from semiarid lands of central Mexico.</title>
        <authorList>
            <person name="Delgado-Sanchez P."/>
            <person name="Jimenez-Bremont J.F."/>
            <person name="Guerrero-Gonzalez Mde L."/>
            <person name="Flores J."/>
        </authorList>
    </citation>
    <scope>NUCLEOTIDE SEQUENCE</scope>
    <source>
        <tissue evidence="1">Cladode</tissue>
    </source>
</reference>
<dbReference type="AlphaFoldDB" id="A0A7C8ZDN7"/>
<protein>
    <submittedName>
        <fullName evidence="1">Uncharacterized protein</fullName>
    </submittedName>
</protein>
<dbReference type="EMBL" id="GISG01119614">
    <property type="protein sequence ID" value="MBA4640559.1"/>
    <property type="molecule type" value="Transcribed_RNA"/>
</dbReference>
<name>A0A7C8ZDN7_OPUST</name>
<evidence type="ECO:0000313" key="1">
    <source>
        <dbReference type="EMBL" id="MBA4640559.1"/>
    </source>
</evidence>
<reference evidence="1" key="2">
    <citation type="submission" date="2020-07" db="EMBL/GenBank/DDBJ databases">
        <authorList>
            <person name="Vera ALvarez R."/>
            <person name="Arias-Moreno D.M."/>
            <person name="Jimenez-Jacinto V."/>
            <person name="Jimenez-Bremont J.F."/>
            <person name="Swaminathan K."/>
            <person name="Moose S.P."/>
            <person name="Guerrero-Gonzalez M.L."/>
            <person name="Marino-Ramirez L."/>
            <person name="Landsman D."/>
            <person name="Rodriguez-Kessler M."/>
            <person name="Delgado-Sanchez P."/>
        </authorList>
    </citation>
    <scope>NUCLEOTIDE SEQUENCE</scope>
    <source>
        <tissue evidence="1">Cladode</tissue>
    </source>
</reference>
<sequence>MSSLSLDELEKLVCLLDLPILLKAFRNFRAPFVVATCETEVTGETGADFDNPFAPAEATFSTSESLDAEPSILSFFSVKYISAISPSSSIRCSISSRTF</sequence>
<organism evidence="1">
    <name type="scientific">Opuntia streptacantha</name>
    <name type="common">Prickly pear cactus</name>
    <name type="synonym">Opuntia cardona</name>
    <dbReference type="NCBI Taxonomy" id="393608"/>
    <lineage>
        <taxon>Eukaryota</taxon>
        <taxon>Viridiplantae</taxon>
        <taxon>Streptophyta</taxon>
        <taxon>Embryophyta</taxon>
        <taxon>Tracheophyta</taxon>
        <taxon>Spermatophyta</taxon>
        <taxon>Magnoliopsida</taxon>
        <taxon>eudicotyledons</taxon>
        <taxon>Gunneridae</taxon>
        <taxon>Pentapetalae</taxon>
        <taxon>Caryophyllales</taxon>
        <taxon>Cactineae</taxon>
        <taxon>Cactaceae</taxon>
        <taxon>Opuntioideae</taxon>
        <taxon>Opuntia</taxon>
    </lineage>
</organism>